<reference evidence="2" key="1">
    <citation type="journal article" date="2024" name="Front. Bioeng. Biotechnol.">
        <title>Genome-scale model development and genomic sequencing of the oleaginous clade Lipomyces.</title>
        <authorList>
            <person name="Czajka J.J."/>
            <person name="Han Y."/>
            <person name="Kim J."/>
            <person name="Mondo S.J."/>
            <person name="Hofstad B.A."/>
            <person name="Robles A."/>
            <person name="Haridas S."/>
            <person name="Riley R."/>
            <person name="LaButti K."/>
            <person name="Pangilinan J."/>
            <person name="Andreopoulos W."/>
            <person name="Lipzen A."/>
            <person name="Yan J."/>
            <person name="Wang M."/>
            <person name="Ng V."/>
            <person name="Grigoriev I.V."/>
            <person name="Spatafora J.W."/>
            <person name="Magnuson J.K."/>
            <person name="Baker S.E."/>
            <person name="Pomraning K.R."/>
        </authorList>
    </citation>
    <scope>NUCLEOTIDE SEQUENCE [LARGE SCALE GENOMIC DNA]</scope>
    <source>
        <strain evidence="2">CBS 7786</strain>
    </source>
</reference>
<keyword evidence="2" id="KW-1185">Reference proteome</keyword>
<evidence type="ECO:0000313" key="1">
    <source>
        <dbReference type="EMBL" id="KAK9237870.1"/>
    </source>
</evidence>
<accession>A0ACC3T2F2</accession>
<comment type="caution">
    <text evidence="1">The sequence shown here is derived from an EMBL/GenBank/DDBJ whole genome shotgun (WGS) entry which is preliminary data.</text>
</comment>
<dbReference type="EMBL" id="MU971363">
    <property type="protein sequence ID" value="KAK9237870.1"/>
    <property type="molecule type" value="Genomic_DNA"/>
</dbReference>
<gene>
    <name evidence="1" type="ORF">V1525DRAFT_359620</name>
</gene>
<organism evidence="1 2">
    <name type="scientific">Lipomyces kononenkoae</name>
    <name type="common">Yeast</name>
    <dbReference type="NCBI Taxonomy" id="34357"/>
    <lineage>
        <taxon>Eukaryota</taxon>
        <taxon>Fungi</taxon>
        <taxon>Dikarya</taxon>
        <taxon>Ascomycota</taxon>
        <taxon>Saccharomycotina</taxon>
        <taxon>Lipomycetes</taxon>
        <taxon>Lipomycetales</taxon>
        <taxon>Lipomycetaceae</taxon>
        <taxon>Lipomyces</taxon>
    </lineage>
</organism>
<evidence type="ECO:0000313" key="2">
    <source>
        <dbReference type="Proteomes" id="UP001433508"/>
    </source>
</evidence>
<protein>
    <submittedName>
        <fullName evidence="1">Uncharacterized protein</fullName>
    </submittedName>
</protein>
<proteinExistence type="predicted"/>
<name>A0ACC3T2F2_LIPKO</name>
<dbReference type="Proteomes" id="UP001433508">
    <property type="component" value="Unassembled WGS sequence"/>
</dbReference>
<sequence>MTMDATAPLSRGFIHDMATLDSSTLLSRHPSFNAQVLQIKELANIQAGGPRRFRFVLSDGDYFVQCMLATQLNDIVLNNRVERGHTINVRQYTPSEMKDKLVVILLDFEVLSQYGIRDKIGSPISIDLKTARGGQAPQPAQATYSNGSTGSTTFYGEQKPQVAPKTESTYSAAPSSNATAAPRPHNYYTIEGLSPYQNKWTIKARVTFKSEIKHWHNQRGEGKLFAVNLLDETGEIKATAFNEQVDTYFDLLQEGEVYYISKCRVNTAKKQFSNLDHDYELTFERDTEIEKCTDTGATDVPQLRFNFVESLSKLTDVHKDAIVDVMGVIKTVNDCVQITSKSSGRPYDKRDIVLVDPSGISVQLTVWGTQAVQFSANQDDIVAVKGAKVSEFNGRSLSLLQSSTITVNPDIPEAHSLKGWFDMQGRNATFSSLQSVGSTSMSGRPENVKTIKQIRDEQLGMQDQPDYFSVKGTVLFIRNETIAYAACPTEGCNKKLTYDSDGWRCEKCNKSFPEPVYRYILMFAIYDHSGQMWVSSFDDVGRVILGKPAGDYMQLRDEDNSAYLDEISKCTGKTYVFRVRAKAETYQNTTRPRYSAMSAAPLNYAQESTNLVKLIQSFGLV</sequence>